<dbReference type="AlphaFoldDB" id="A0A836CNW1"/>
<sequence>MAASLHAPVHVSDSLPRFHAAAHTASAAASGPATGTCKYTRRYHCIHPYLCLIGYLAFVLPPALPPPLPLVLLLVCTAPLTPPPLLPPAPLLSRACQIIGDSDGATTASLHAPAPVSDSLPRFHAAAHTPSAAASGPATGQIIGDSDDSAAAALPAHLRSKSRSGSGHSWHARSSSGARSHSGSVDDEDGIELPEATALRSSA</sequence>
<reference evidence="2" key="1">
    <citation type="submission" date="2021-02" db="EMBL/GenBank/DDBJ databases">
        <title>First Annotated Genome of the Yellow-green Alga Tribonema minus.</title>
        <authorList>
            <person name="Mahan K.M."/>
        </authorList>
    </citation>
    <scope>NUCLEOTIDE SEQUENCE</scope>
    <source>
        <strain evidence="2">UTEX B ZZ1240</strain>
    </source>
</reference>
<dbReference type="Proteomes" id="UP000664859">
    <property type="component" value="Unassembled WGS sequence"/>
</dbReference>
<comment type="caution">
    <text evidence="2">The sequence shown here is derived from an EMBL/GenBank/DDBJ whole genome shotgun (WGS) entry which is preliminary data.</text>
</comment>
<evidence type="ECO:0000313" key="3">
    <source>
        <dbReference type="Proteomes" id="UP000664859"/>
    </source>
</evidence>
<feature type="compositionally biased region" description="Low complexity" evidence="1">
    <location>
        <begin position="163"/>
        <end position="183"/>
    </location>
</feature>
<protein>
    <submittedName>
        <fullName evidence="2">Uncharacterized protein</fullName>
    </submittedName>
</protein>
<feature type="region of interest" description="Disordered" evidence="1">
    <location>
        <begin position="156"/>
        <end position="203"/>
    </location>
</feature>
<organism evidence="2 3">
    <name type="scientific">Tribonema minus</name>
    <dbReference type="NCBI Taxonomy" id="303371"/>
    <lineage>
        <taxon>Eukaryota</taxon>
        <taxon>Sar</taxon>
        <taxon>Stramenopiles</taxon>
        <taxon>Ochrophyta</taxon>
        <taxon>PX clade</taxon>
        <taxon>Xanthophyceae</taxon>
        <taxon>Tribonematales</taxon>
        <taxon>Tribonemataceae</taxon>
        <taxon>Tribonema</taxon>
    </lineage>
</organism>
<keyword evidence="3" id="KW-1185">Reference proteome</keyword>
<dbReference type="EMBL" id="JAFCMP010000008">
    <property type="protein sequence ID" value="KAG5192249.1"/>
    <property type="molecule type" value="Genomic_DNA"/>
</dbReference>
<accession>A0A836CNW1</accession>
<name>A0A836CNW1_9STRA</name>
<evidence type="ECO:0000313" key="2">
    <source>
        <dbReference type="EMBL" id="KAG5192249.1"/>
    </source>
</evidence>
<proteinExistence type="predicted"/>
<evidence type="ECO:0000256" key="1">
    <source>
        <dbReference type="SAM" id="MobiDB-lite"/>
    </source>
</evidence>
<gene>
    <name evidence="2" type="ORF">JKP88DRAFT_293698</name>
</gene>